<evidence type="ECO:0000313" key="2">
    <source>
        <dbReference type="EMBL" id="MBT9315800.1"/>
    </source>
</evidence>
<proteinExistence type="predicted"/>
<keyword evidence="3" id="KW-1185">Reference proteome</keyword>
<feature type="region of interest" description="Disordered" evidence="1">
    <location>
        <begin position="64"/>
        <end position="97"/>
    </location>
</feature>
<evidence type="ECO:0000313" key="3">
    <source>
        <dbReference type="Proteomes" id="UP000717364"/>
    </source>
</evidence>
<feature type="compositionally biased region" description="Pro residues" evidence="1">
    <location>
        <begin position="69"/>
        <end position="81"/>
    </location>
</feature>
<evidence type="ECO:0000256" key="1">
    <source>
        <dbReference type="SAM" id="MobiDB-lite"/>
    </source>
</evidence>
<feature type="region of interest" description="Disordered" evidence="1">
    <location>
        <begin position="1"/>
        <end position="52"/>
    </location>
</feature>
<reference evidence="2" key="1">
    <citation type="submission" date="2020-11" db="EMBL/GenBank/DDBJ databases">
        <authorList>
            <person name="Konstantinou D."/>
            <person name="Gkelis S."/>
            <person name="Popin R."/>
            <person name="Fewer D."/>
            <person name="Sivonen K."/>
        </authorList>
    </citation>
    <scope>NUCLEOTIDE SEQUENCE</scope>
    <source>
        <strain evidence="2">TAU-MAC 1115</strain>
    </source>
</reference>
<dbReference type="Proteomes" id="UP000717364">
    <property type="component" value="Unassembled WGS sequence"/>
</dbReference>
<reference evidence="2" key="2">
    <citation type="journal article" date="2021" name="Mar. Drugs">
        <title>Genome Reduction and Secondary Metabolism of the Marine Sponge-Associated Cyanobacterium Leptothoe.</title>
        <authorList>
            <person name="Konstantinou D."/>
            <person name="Popin R.V."/>
            <person name="Fewer D.P."/>
            <person name="Sivonen K."/>
            <person name="Gkelis S."/>
        </authorList>
    </citation>
    <scope>NUCLEOTIDE SEQUENCE</scope>
    <source>
        <strain evidence="2">TAU-MAC 1115</strain>
    </source>
</reference>
<dbReference type="EMBL" id="JADOES010000016">
    <property type="protein sequence ID" value="MBT9315800.1"/>
    <property type="molecule type" value="Genomic_DNA"/>
</dbReference>
<dbReference type="AlphaFoldDB" id="A0A947DF75"/>
<feature type="compositionally biased region" description="Polar residues" evidence="1">
    <location>
        <begin position="1"/>
        <end position="16"/>
    </location>
</feature>
<organism evidence="2 3">
    <name type="scientific">Leptothoe spongobia TAU-MAC 1115</name>
    <dbReference type="NCBI Taxonomy" id="1967444"/>
    <lineage>
        <taxon>Bacteria</taxon>
        <taxon>Bacillati</taxon>
        <taxon>Cyanobacteriota</taxon>
        <taxon>Cyanophyceae</taxon>
        <taxon>Nodosilineales</taxon>
        <taxon>Cymatolegaceae</taxon>
        <taxon>Leptothoe</taxon>
        <taxon>Leptothoe spongobia</taxon>
    </lineage>
</organism>
<comment type="caution">
    <text evidence="2">The sequence shown here is derived from an EMBL/GenBank/DDBJ whole genome shotgun (WGS) entry which is preliminary data.</text>
</comment>
<name>A0A947DF75_9CYAN</name>
<dbReference type="RefSeq" id="WP_215608869.1">
    <property type="nucleotide sequence ID" value="NZ_JADOES010000016.1"/>
</dbReference>
<feature type="compositionally biased region" description="Polar residues" evidence="1">
    <location>
        <begin position="24"/>
        <end position="49"/>
    </location>
</feature>
<sequence length="97" mass="10390">MLNQANSLSINAQLQPQAKHVKSLTDSATPPKSSSEQLQADHSSNSANTMELVEQELEKIFAGTAVDPNFPPDPDLPPIFPGLPNHNETMVGVDNDA</sequence>
<accession>A0A947DF75</accession>
<gene>
    <name evidence="2" type="ORF">IXB50_10215</name>
</gene>
<protein>
    <submittedName>
        <fullName evidence="2">Uncharacterized protein</fullName>
    </submittedName>
</protein>